<dbReference type="PANTHER" id="PTHR30250:SF10">
    <property type="entry name" value="LIPOPOLYSACCHARIDE BIOSYNTHESIS PROTEIN WZXC"/>
    <property type="match status" value="1"/>
</dbReference>
<feature type="transmembrane region" description="Helical" evidence="7">
    <location>
        <begin position="293"/>
        <end position="315"/>
    </location>
</feature>
<feature type="transmembrane region" description="Helical" evidence="7">
    <location>
        <begin position="119"/>
        <end position="140"/>
    </location>
</feature>
<keyword evidence="3" id="KW-1003">Cell membrane</keyword>
<feature type="transmembrane region" description="Helical" evidence="7">
    <location>
        <begin position="47"/>
        <end position="72"/>
    </location>
</feature>
<sequence length="479" mass="54283">MLMSHSNLKKQTKTGICWTFFNQFSNYGMQFVIGIIMARLLSPQDYGITALPAVFISLATVFVDSGFGNALIRKPTITEKDLATAFYYSFIIGGGCYAILFTLSPYIANFYNTPILKDLMRVTAITFLWSPLGTPQRIILNRNLDFKTPTKISIVTRLGAGVIGITFAYCGYGLWALVISSLFSSIASVVLNWIVVRWIPRAGWSKDSFRYLWGYGNKLLASSLLDTAYKNVTPVIIGKCYTPAELGVYNRALGYANLPSQNITQTVRSVTFPVLSKMQDNDEMLAHSYRRMLRTLCFIVFPMMMILAGLARPLVLVMLTSKWEPCIIYLQILCFSQMWYPVDAINLNLLQVKGRSDLFLRLEIIKKIIGFIIMAVSLTMGILAFCYGCIVYSLFEIMIDTHYTGKMINVGLFRQFRDILPTILLSFFVFGLLLGIVNVITNLYYQIILGFIVALAIYLGCAFFFKFQELKDVKYMLKR</sequence>
<feature type="transmembrane region" description="Helical" evidence="7">
    <location>
        <begin position="152"/>
        <end position="169"/>
    </location>
</feature>
<evidence type="ECO:0000313" key="8">
    <source>
        <dbReference type="EMBL" id="RGV15376.1"/>
    </source>
</evidence>
<feature type="transmembrane region" description="Helical" evidence="7">
    <location>
        <begin position="175"/>
        <end position="196"/>
    </location>
</feature>
<evidence type="ECO:0000256" key="3">
    <source>
        <dbReference type="ARBA" id="ARBA00022475"/>
    </source>
</evidence>
<keyword evidence="5 7" id="KW-1133">Transmembrane helix</keyword>
<evidence type="ECO:0000313" key="9">
    <source>
        <dbReference type="Proteomes" id="UP000283369"/>
    </source>
</evidence>
<feature type="transmembrane region" description="Helical" evidence="7">
    <location>
        <begin position="443"/>
        <end position="465"/>
    </location>
</feature>
<dbReference type="Proteomes" id="UP000283369">
    <property type="component" value="Unassembled WGS sequence"/>
</dbReference>
<evidence type="ECO:0000256" key="7">
    <source>
        <dbReference type="SAM" id="Phobius"/>
    </source>
</evidence>
<evidence type="ECO:0000256" key="4">
    <source>
        <dbReference type="ARBA" id="ARBA00022692"/>
    </source>
</evidence>
<comment type="subcellular location">
    <subcellularLocation>
        <location evidence="1">Cell membrane</location>
        <topology evidence="1">Multi-pass membrane protein</topology>
    </subcellularLocation>
</comment>
<dbReference type="CDD" id="cd13127">
    <property type="entry name" value="MATE_tuaB_like"/>
    <property type="match status" value="1"/>
</dbReference>
<dbReference type="InterPro" id="IPR050833">
    <property type="entry name" value="Poly_Biosynth_Transport"/>
</dbReference>
<organism evidence="8 9">
    <name type="scientific">Bacteroides xylanisolvens</name>
    <dbReference type="NCBI Taxonomy" id="371601"/>
    <lineage>
        <taxon>Bacteria</taxon>
        <taxon>Pseudomonadati</taxon>
        <taxon>Bacteroidota</taxon>
        <taxon>Bacteroidia</taxon>
        <taxon>Bacteroidales</taxon>
        <taxon>Bacteroidaceae</taxon>
        <taxon>Bacteroides</taxon>
    </lineage>
</organism>
<name>A0A412VZD4_9BACE</name>
<feature type="transmembrane region" description="Helical" evidence="7">
    <location>
        <begin position="368"/>
        <end position="395"/>
    </location>
</feature>
<keyword evidence="6 7" id="KW-0472">Membrane</keyword>
<keyword evidence="4 7" id="KW-0812">Transmembrane</keyword>
<accession>A0A412VZD4</accession>
<dbReference type="AlphaFoldDB" id="A0A412VZD4"/>
<dbReference type="GO" id="GO:0005886">
    <property type="term" value="C:plasma membrane"/>
    <property type="evidence" value="ECO:0007669"/>
    <property type="project" value="UniProtKB-SubCell"/>
</dbReference>
<feature type="transmembrane region" description="Helical" evidence="7">
    <location>
        <begin position="84"/>
        <end position="107"/>
    </location>
</feature>
<evidence type="ECO:0000256" key="1">
    <source>
        <dbReference type="ARBA" id="ARBA00004651"/>
    </source>
</evidence>
<comment type="similarity">
    <text evidence="2">Belongs to the polysaccharide synthase family.</text>
</comment>
<dbReference type="Pfam" id="PF13440">
    <property type="entry name" value="Polysacc_synt_3"/>
    <property type="match status" value="1"/>
</dbReference>
<dbReference type="EMBL" id="QRYV01000017">
    <property type="protein sequence ID" value="RGV15376.1"/>
    <property type="molecule type" value="Genomic_DNA"/>
</dbReference>
<evidence type="ECO:0000256" key="2">
    <source>
        <dbReference type="ARBA" id="ARBA00007430"/>
    </source>
</evidence>
<protein>
    <submittedName>
        <fullName evidence="8">Lipopolysaccharide biosynthesis protein</fullName>
    </submittedName>
</protein>
<evidence type="ECO:0000256" key="5">
    <source>
        <dbReference type="ARBA" id="ARBA00022989"/>
    </source>
</evidence>
<gene>
    <name evidence="8" type="ORF">DWW25_08625</name>
</gene>
<dbReference type="PANTHER" id="PTHR30250">
    <property type="entry name" value="PST FAMILY PREDICTED COLANIC ACID TRANSPORTER"/>
    <property type="match status" value="1"/>
</dbReference>
<comment type="caution">
    <text evidence="8">The sequence shown here is derived from an EMBL/GenBank/DDBJ whole genome shotgun (WGS) entry which is preliminary data.</text>
</comment>
<evidence type="ECO:0000256" key="6">
    <source>
        <dbReference type="ARBA" id="ARBA00023136"/>
    </source>
</evidence>
<feature type="transmembrane region" description="Helical" evidence="7">
    <location>
        <begin position="20"/>
        <end position="41"/>
    </location>
</feature>
<proteinExistence type="inferred from homology"/>
<reference evidence="8 9" key="1">
    <citation type="submission" date="2018-08" db="EMBL/GenBank/DDBJ databases">
        <title>A genome reference for cultivated species of the human gut microbiota.</title>
        <authorList>
            <person name="Zou Y."/>
            <person name="Xue W."/>
            <person name="Luo G."/>
        </authorList>
    </citation>
    <scope>NUCLEOTIDE SEQUENCE [LARGE SCALE GENOMIC DNA]</scope>
    <source>
        <strain evidence="8 9">AF14-7</strain>
    </source>
</reference>
<feature type="transmembrane region" description="Helical" evidence="7">
    <location>
        <begin position="416"/>
        <end position="437"/>
    </location>
</feature>